<dbReference type="Gene3D" id="3.40.630.30">
    <property type="match status" value="1"/>
</dbReference>
<reference evidence="1 2" key="1">
    <citation type="submission" date="2021-08" db="EMBL/GenBank/DDBJ databases">
        <title>Lysobacter sp. strain CJ11 Genome sequencing and assembly.</title>
        <authorList>
            <person name="Kim I."/>
        </authorList>
    </citation>
    <scope>NUCLEOTIDE SEQUENCE [LARGE SCALE GENOMIC DNA]</scope>
    <source>
        <strain evidence="1 2">CJ11</strain>
    </source>
</reference>
<evidence type="ECO:0000313" key="2">
    <source>
        <dbReference type="Proteomes" id="UP000824755"/>
    </source>
</evidence>
<dbReference type="SUPFAM" id="SSF55729">
    <property type="entry name" value="Acyl-CoA N-acyltransferases (Nat)"/>
    <property type="match status" value="1"/>
</dbReference>
<accession>A0ABX8WSX2</accession>
<dbReference type="EMBL" id="CP080544">
    <property type="protein sequence ID" value="QYR53952.1"/>
    <property type="molecule type" value="Genomic_DNA"/>
</dbReference>
<protein>
    <submittedName>
        <fullName evidence="1">GNAT family N-acetyltransferase</fullName>
    </submittedName>
</protein>
<dbReference type="InterPro" id="IPR007434">
    <property type="entry name" value="FemAB-like"/>
</dbReference>
<name>A0ABX8WSX2_9GAMM</name>
<dbReference type="Proteomes" id="UP000824755">
    <property type="component" value="Chromosome"/>
</dbReference>
<dbReference type="RefSeq" id="WP_220380757.1">
    <property type="nucleotide sequence ID" value="NZ_CP080544.1"/>
</dbReference>
<evidence type="ECO:0000313" key="1">
    <source>
        <dbReference type="EMBL" id="QYR53952.1"/>
    </source>
</evidence>
<organism evidence="1 2">
    <name type="scientific">Lysobacter soyae</name>
    <dbReference type="NCBI Taxonomy" id="2764185"/>
    <lineage>
        <taxon>Bacteria</taxon>
        <taxon>Pseudomonadati</taxon>
        <taxon>Pseudomonadota</taxon>
        <taxon>Gammaproteobacteria</taxon>
        <taxon>Lysobacterales</taxon>
        <taxon>Lysobacteraceae</taxon>
        <taxon>Lysobacter</taxon>
    </lineage>
</organism>
<dbReference type="Pfam" id="PF04339">
    <property type="entry name" value="FemAB_like"/>
    <property type="match status" value="1"/>
</dbReference>
<gene>
    <name evidence="1" type="ORF">H8L67_05855</name>
</gene>
<sequence>MESGSLSVSLHESAAFTDAAVWDALCPDDNPFVSYAFLSTLERTGCIRADYGWQPAHLALKENDVLVGVAPCYVKHNSHGEFVFDHAWAHAYAQHGVDYFPKLLCASPYSPVTGPRLLAKTPMHQGALARALSSMAARLNLSSAHVNFHSAEESPIFGADWFQREDVQYIWRNRSGWQTFDDYLAAMDSKHRKNIRQERRKLHDAGIRFSWIQGGDATEVDCRCMFDLYLGTFAMYGNHPALTLEFFHEIVRALPTQTAFCFASDTRRDVIAGAFYFESSSTLFGRYWGSTQDLPGLHFETCYYQGLEHCLRTGRDTFEPGAGGVHKISRGFLPEVTRSHHWIRDEAFRAAIRDWCAQERAGTPAYMASLMQRSPFRA</sequence>
<proteinExistence type="predicted"/>
<dbReference type="InterPro" id="IPR016181">
    <property type="entry name" value="Acyl_CoA_acyltransferase"/>
</dbReference>
<dbReference type="PANTHER" id="PTHR47017:SF1">
    <property type="entry name" value="ACYL-COA"/>
    <property type="match status" value="1"/>
</dbReference>
<dbReference type="PANTHER" id="PTHR47017">
    <property type="entry name" value="ACYL-COA"/>
    <property type="match status" value="1"/>
</dbReference>
<keyword evidence="2" id="KW-1185">Reference proteome</keyword>